<keyword evidence="4 6" id="KW-0408">Iron</keyword>
<keyword evidence="2 6" id="KW-0479">Metal-binding</keyword>
<keyword evidence="5 6" id="KW-0411">Iron-sulfur</keyword>
<gene>
    <name evidence="8" type="ORF">QBE54_04375</name>
</gene>
<dbReference type="Gene3D" id="3.30.70.20">
    <property type="match status" value="1"/>
</dbReference>
<keyword evidence="1 6" id="KW-0813">Transport</keyword>
<evidence type="ECO:0000256" key="3">
    <source>
        <dbReference type="ARBA" id="ARBA00022982"/>
    </source>
</evidence>
<keyword evidence="9" id="KW-1185">Reference proteome</keyword>
<keyword evidence="3 6" id="KW-0249">Electron transport</keyword>
<dbReference type="InterPro" id="IPR001080">
    <property type="entry name" value="3Fe4S_ferredoxin"/>
</dbReference>
<feature type="domain" description="4Fe-4S ferredoxin-type" evidence="7">
    <location>
        <begin position="1"/>
        <end position="29"/>
    </location>
</feature>
<dbReference type="InterPro" id="IPR017896">
    <property type="entry name" value="4Fe4S_Fe-S-bd"/>
</dbReference>
<sequence>MALKVIADECIGCELCVNVCPDVFEMNAEGKSVVKPGADENAPCVDEAIDSCPTSAIVKE</sequence>
<name>A0ABZ2YGD0_9BACT</name>
<evidence type="ECO:0000256" key="6">
    <source>
        <dbReference type="RuleBase" id="RU368020"/>
    </source>
</evidence>
<dbReference type="Pfam" id="PF13370">
    <property type="entry name" value="Fer4_13"/>
    <property type="match status" value="1"/>
</dbReference>
<organism evidence="8 9">
    <name type="scientific">Thermatribacter velox</name>
    <dbReference type="NCBI Taxonomy" id="3039681"/>
    <lineage>
        <taxon>Bacteria</taxon>
        <taxon>Pseudomonadati</taxon>
        <taxon>Atribacterota</taxon>
        <taxon>Atribacteria</taxon>
        <taxon>Atribacterales</taxon>
        <taxon>Thermatribacteraceae</taxon>
        <taxon>Thermatribacter</taxon>
    </lineage>
</organism>
<evidence type="ECO:0000313" key="9">
    <source>
        <dbReference type="Proteomes" id="UP001461341"/>
    </source>
</evidence>
<dbReference type="InterPro" id="IPR017900">
    <property type="entry name" value="4Fe4S_Fe_S_CS"/>
</dbReference>
<dbReference type="InterPro" id="IPR051269">
    <property type="entry name" value="Fe-S_cluster_ET"/>
</dbReference>
<evidence type="ECO:0000256" key="1">
    <source>
        <dbReference type="ARBA" id="ARBA00022448"/>
    </source>
</evidence>
<dbReference type="PRINTS" id="PR00352">
    <property type="entry name" value="3FE4SFRDOXIN"/>
</dbReference>
<evidence type="ECO:0000256" key="5">
    <source>
        <dbReference type="ARBA" id="ARBA00023014"/>
    </source>
</evidence>
<comment type="function">
    <text evidence="6">Ferredoxins are iron-sulfur proteins that transfer electrons in a wide variety of metabolic reactions.</text>
</comment>
<dbReference type="SUPFAM" id="SSF54862">
    <property type="entry name" value="4Fe-4S ferredoxins"/>
    <property type="match status" value="1"/>
</dbReference>
<dbReference type="Proteomes" id="UP001461341">
    <property type="component" value="Chromosome"/>
</dbReference>
<accession>A0ABZ2YGD0</accession>
<proteinExistence type="predicted"/>
<evidence type="ECO:0000313" key="8">
    <source>
        <dbReference type="EMBL" id="WZL76969.1"/>
    </source>
</evidence>
<evidence type="ECO:0000256" key="2">
    <source>
        <dbReference type="ARBA" id="ARBA00022723"/>
    </source>
</evidence>
<dbReference type="PANTHER" id="PTHR36923:SF3">
    <property type="entry name" value="FERREDOXIN"/>
    <property type="match status" value="1"/>
</dbReference>
<reference evidence="8 9" key="1">
    <citation type="submission" date="2023-03" db="EMBL/GenBank/DDBJ databases">
        <title>Novel Species.</title>
        <authorList>
            <person name="Ma S."/>
        </authorList>
    </citation>
    <scope>NUCLEOTIDE SEQUENCE [LARGE SCALE GENOMIC DNA]</scope>
    <source>
        <strain evidence="8 9">B11</strain>
    </source>
</reference>
<protein>
    <recommendedName>
        <fullName evidence="6">Ferredoxin</fullName>
    </recommendedName>
</protein>
<dbReference type="PROSITE" id="PS00198">
    <property type="entry name" value="4FE4S_FER_1"/>
    <property type="match status" value="1"/>
</dbReference>
<evidence type="ECO:0000256" key="4">
    <source>
        <dbReference type="ARBA" id="ARBA00023004"/>
    </source>
</evidence>
<dbReference type="PANTHER" id="PTHR36923">
    <property type="entry name" value="FERREDOXIN"/>
    <property type="match status" value="1"/>
</dbReference>
<dbReference type="RefSeq" id="WP_369019134.1">
    <property type="nucleotide sequence ID" value="NZ_CP121689.1"/>
</dbReference>
<dbReference type="PROSITE" id="PS51379">
    <property type="entry name" value="4FE4S_FER_2"/>
    <property type="match status" value="1"/>
</dbReference>
<dbReference type="EMBL" id="CP121689">
    <property type="protein sequence ID" value="WZL76969.1"/>
    <property type="molecule type" value="Genomic_DNA"/>
</dbReference>
<evidence type="ECO:0000259" key="7">
    <source>
        <dbReference type="PROSITE" id="PS51379"/>
    </source>
</evidence>